<evidence type="ECO:0000313" key="2">
    <source>
        <dbReference type="Proteomes" id="UP000758603"/>
    </source>
</evidence>
<dbReference type="OrthoDB" id="3183782at2759"/>
<comment type="caution">
    <text evidence="1">The sequence shown here is derived from an EMBL/GenBank/DDBJ whole genome shotgun (WGS) entry which is preliminary data.</text>
</comment>
<dbReference type="RefSeq" id="XP_045955241.1">
    <property type="nucleotide sequence ID" value="XM_046100520.1"/>
</dbReference>
<evidence type="ECO:0000313" key="1">
    <source>
        <dbReference type="EMBL" id="KAH6648734.1"/>
    </source>
</evidence>
<dbReference type="AlphaFoldDB" id="A0A9P8UF17"/>
<gene>
    <name evidence="1" type="ORF">BKA67DRAFT_538751</name>
</gene>
<dbReference type="EMBL" id="JAGPXC010000007">
    <property type="protein sequence ID" value="KAH6648734.1"/>
    <property type="molecule type" value="Genomic_DNA"/>
</dbReference>
<accession>A0A9P8UF17</accession>
<sequence>MATKERLLRLTLAHYRKDGCSERDCHFFGTIAHAKEVATLHVSKGLVLYYQVYSTTDTRNALERFKRELGAQWTIDEHDLTVELYARDLATLRAIANDPVRATFPDKEAPYLSYRHVVASLAWVEVFVQDGRVVGLGEDGASAYKPSFEEFVAEGGPLSKILT</sequence>
<reference evidence="1" key="1">
    <citation type="journal article" date="2021" name="Nat. Commun.">
        <title>Genetic determinants of endophytism in the Arabidopsis root mycobiome.</title>
        <authorList>
            <person name="Mesny F."/>
            <person name="Miyauchi S."/>
            <person name="Thiergart T."/>
            <person name="Pickel B."/>
            <person name="Atanasova L."/>
            <person name="Karlsson M."/>
            <person name="Huettel B."/>
            <person name="Barry K.W."/>
            <person name="Haridas S."/>
            <person name="Chen C."/>
            <person name="Bauer D."/>
            <person name="Andreopoulos W."/>
            <person name="Pangilinan J."/>
            <person name="LaButti K."/>
            <person name="Riley R."/>
            <person name="Lipzen A."/>
            <person name="Clum A."/>
            <person name="Drula E."/>
            <person name="Henrissat B."/>
            <person name="Kohler A."/>
            <person name="Grigoriev I.V."/>
            <person name="Martin F.M."/>
            <person name="Hacquard S."/>
        </authorList>
    </citation>
    <scope>NUCLEOTIDE SEQUENCE</scope>
    <source>
        <strain evidence="1">MPI-SDFR-AT-0073</strain>
    </source>
</reference>
<proteinExistence type="predicted"/>
<keyword evidence="2" id="KW-1185">Reference proteome</keyword>
<dbReference type="Proteomes" id="UP000758603">
    <property type="component" value="Unassembled WGS sequence"/>
</dbReference>
<organism evidence="1 2">
    <name type="scientific">Truncatella angustata</name>
    <dbReference type="NCBI Taxonomy" id="152316"/>
    <lineage>
        <taxon>Eukaryota</taxon>
        <taxon>Fungi</taxon>
        <taxon>Dikarya</taxon>
        <taxon>Ascomycota</taxon>
        <taxon>Pezizomycotina</taxon>
        <taxon>Sordariomycetes</taxon>
        <taxon>Xylariomycetidae</taxon>
        <taxon>Amphisphaeriales</taxon>
        <taxon>Sporocadaceae</taxon>
        <taxon>Truncatella</taxon>
    </lineage>
</organism>
<dbReference type="GeneID" id="70129412"/>
<protein>
    <submittedName>
        <fullName evidence="1">Uncharacterized protein</fullName>
    </submittedName>
</protein>
<name>A0A9P8UF17_9PEZI</name>